<feature type="domain" description="Carbohydrate kinase FGGY C-terminal" evidence="5">
    <location>
        <begin position="257"/>
        <end position="427"/>
    </location>
</feature>
<name>A0A3B0XGE6_9ZZZZ</name>
<dbReference type="GO" id="GO:0019150">
    <property type="term" value="F:D-ribulokinase activity"/>
    <property type="evidence" value="ECO:0007669"/>
    <property type="project" value="TreeGrafter"/>
</dbReference>
<dbReference type="PANTHER" id="PTHR10196">
    <property type="entry name" value="SUGAR KINASE"/>
    <property type="match status" value="1"/>
</dbReference>
<gene>
    <name evidence="6" type="ORF">MNBD_GAMMA05-239</name>
</gene>
<sequence>MITEVFLGIDIGTSGIRGSAINEAENEIASHHIAFESTPSESTRSEQDPVIWSTQLDCLISEISHQIQQLDSPHQIVAITIDGTSSTLLACKKDGTTLSPAMMYNNQQSDKQAEIISQFAPINTAVHSATSSLAKALFLLEKHPETELFCHQADWLAASLTGQYGISDENNCLKLGYDSVNQCWPEWLFHNDKNTVLSKDQLPTVISPGAKMGTVTTALIEKYQLANHCTVFAGTTDSNAAVLATGAKQLGDAVTSLGSTLVIKLFSDKPIFNPEYGIYSHRLNNQWLVGGASNTGGSVLLQYFTAEKLKELTAQLNPNQLTGLSYYPLPATGERFPVNDKNKKNNTEPRPTSDVEFFQALLEGIANIESEGYKKLESLGATPPQKIYTAGGGSNNQAWREIRAKISGINISNVTHSDACYGSALLAKQGYFNLLV</sequence>
<evidence type="ECO:0000256" key="3">
    <source>
        <dbReference type="ARBA" id="ARBA00022777"/>
    </source>
</evidence>
<evidence type="ECO:0000313" key="6">
    <source>
        <dbReference type="EMBL" id="VAW55074.1"/>
    </source>
</evidence>
<evidence type="ECO:0000259" key="5">
    <source>
        <dbReference type="Pfam" id="PF02782"/>
    </source>
</evidence>
<dbReference type="EMBL" id="UOFE01000046">
    <property type="protein sequence ID" value="VAW55074.1"/>
    <property type="molecule type" value="Genomic_DNA"/>
</dbReference>
<reference evidence="6" key="1">
    <citation type="submission" date="2018-06" db="EMBL/GenBank/DDBJ databases">
        <authorList>
            <person name="Zhirakovskaya E."/>
        </authorList>
    </citation>
    <scope>NUCLEOTIDE SEQUENCE</scope>
</reference>
<dbReference type="Pfam" id="PF00370">
    <property type="entry name" value="FGGY_N"/>
    <property type="match status" value="1"/>
</dbReference>
<dbReference type="InterPro" id="IPR018484">
    <property type="entry name" value="FGGY_N"/>
</dbReference>
<comment type="similarity">
    <text evidence="1">Belongs to the FGGY kinase family.</text>
</comment>
<dbReference type="InterPro" id="IPR043129">
    <property type="entry name" value="ATPase_NBD"/>
</dbReference>
<feature type="domain" description="Carbohydrate kinase FGGY N-terminal" evidence="4">
    <location>
        <begin position="6"/>
        <end position="243"/>
    </location>
</feature>
<dbReference type="PANTHER" id="PTHR10196:SF80">
    <property type="entry name" value="D-RIBULOSE KINASE"/>
    <property type="match status" value="1"/>
</dbReference>
<dbReference type="PIRSF" id="PIRSF000538">
    <property type="entry name" value="GlpK"/>
    <property type="match status" value="1"/>
</dbReference>
<proteinExistence type="inferred from homology"/>
<organism evidence="6">
    <name type="scientific">hydrothermal vent metagenome</name>
    <dbReference type="NCBI Taxonomy" id="652676"/>
    <lineage>
        <taxon>unclassified sequences</taxon>
        <taxon>metagenomes</taxon>
        <taxon>ecological metagenomes</taxon>
    </lineage>
</organism>
<evidence type="ECO:0000256" key="2">
    <source>
        <dbReference type="ARBA" id="ARBA00022679"/>
    </source>
</evidence>
<dbReference type="AlphaFoldDB" id="A0A3B0XGE6"/>
<accession>A0A3B0XGE6</accession>
<dbReference type="Pfam" id="PF02782">
    <property type="entry name" value="FGGY_C"/>
    <property type="match status" value="1"/>
</dbReference>
<dbReference type="InterPro" id="IPR000577">
    <property type="entry name" value="Carb_kinase_FGGY"/>
</dbReference>
<keyword evidence="3 6" id="KW-0418">Kinase</keyword>
<evidence type="ECO:0000259" key="4">
    <source>
        <dbReference type="Pfam" id="PF00370"/>
    </source>
</evidence>
<dbReference type="GO" id="GO:0005997">
    <property type="term" value="P:xylulose metabolic process"/>
    <property type="evidence" value="ECO:0007669"/>
    <property type="project" value="TreeGrafter"/>
</dbReference>
<dbReference type="SUPFAM" id="SSF53067">
    <property type="entry name" value="Actin-like ATPase domain"/>
    <property type="match status" value="2"/>
</dbReference>
<dbReference type="GO" id="GO:0004856">
    <property type="term" value="F:D-xylulokinase activity"/>
    <property type="evidence" value="ECO:0007669"/>
    <property type="project" value="TreeGrafter"/>
</dbReference>
<evidence type="ECO:0000256" key="1">
    <source>
        <dbReference type="ARBA" id="ARBA00009156"/>
    </source>
</evidence>
<keyword evidence="2" id="KW-0808">Transferase</keyword>
<dbReference type="CDD" id="cd07783">
    <property type="entry name" value="ASKHA_NBD_FGGY_SePSK_AtXK1-like"/>
    <property type="match status" value="1"/>
</dbReference>
<dbReference type="GO" id="GO:0005829">
    <property type="term" value="C:cytosol"/>
    <property type="evidence" value="ECO:0007669"/>
    <property type="project" value="TreeGrafter"/>
</dbReference>
<protein>
    <submittedName>
        <fullName evidence="6">Carbohydrate kinase, FGGY family</fullName>
    </submittedName>
</protein>
<dbReference type="InterPro" id="IPR018485">
    <property type="entry name" value="FGGY_C"/>
</dbReference>
<dbReference type="Gene3D" id="3.30.420.40">
    <property type="match status" value="2"/>
</dbReference>